<dbReference type="RefSeq" id="WP_130432897.1">
    <property type="nucleotide sequence ID" value="NZ_SHKP01000007.1"/>
</dbReference>
<keyword evidence="2" id="KW-1185">Reference proteome</keyword>
<dbReference type="PIRSF" id="PIRSF011484">
    <property type="entry name" value="YaeQ"/>
    <property type="match status" value="1"/>
</dbReference>
<dbReference type="OrthoDB" id="5293309at2"/>
<comment type="caution">
    <text evidence="1">The sequence shown here is derived from an EMBL/GenBank/DDBJ whole genome shotgun (WGS) entry which is preliminary data.</text>
</comment>
<dbReference type="SUPFAM" id="SSF52980">
    <property type="entry name" value="Restriction endonuclease-like"/>
    <property type="match status" value="1"/>
</dbReference>
<dbReference type="InterPro" id="IPR009822">
    <property type="entry name" value="YaeQ"/>
</dbReference>
<dbReference type="InterPro" id="IPR011335">
    <property type="entry name" value="Restrct_endonuc-II-like"/>
</dbReference>
<evidence type="ECO:0000313" key="2">
    <source>
        <dbReference type="Proteomes" id="UP000293671"/>
    </source>
</evidence>
<dbReference type="InterPro" id="IPR038590">
    <property type="entry name" value="YaeQ_sf"/>
</dbReference>
<dbReference type="Gene3D" id="3.10.640.10">
    <property type="entry name" value="Restriction endonuclease-like alpha-beta roll domain"/>
    <property type="match status" value="1"/>
</dbReference>
<name>A0A4Q7VFY5_9BURK</name>
<protein>
    <submittedName>
        <fullName evidence="1">Uncharacterized protein YaeQ</fullName>
    </submittedName>
</protein>
<reference evidence="1 2" key="1">
    <citation type="submission" date="2019-02" db="EMBL/GenBank/DDBJ databases">
        <title>Genomic Encyclopedia of Type Strains, Phase IV (KMG-IV): sequencing the most valuable type-strain genomes for metagenomic binning, comparative biology and taxonomic classification.</title>
        <authorList>
            <person name="Goeker M."/>
        </authorList>
    </citation>
    <scope>NUCLEOTIDE SEQUENCE [LARGE SCALE GENOMIC DNA]</scope>
    <source>
        <strain evidence="1 2">DSM 19570</strain>
    </source>
</reference>
<dbReference type="Proteomes" id="UP000293671">
    <property type="component" value="Unassembled WGS sequence"/>
</dbReference>
<dbReference type="EMBL" id="SHKP01000007">
    <property type="protein sequence ID" value="RZT94907.1"/>
    <property type="molecule type" value="Genomic_DNA"/>
</dbReference>
<gene>
    <name evidence="1" type="ORF">EV670_2652</name>
</gene>
<proteinExistence type="predicted"/>
<dbReference type="SMART" id="SM01322">
    <property type="entry name" value="YaeQ"/>
    <property type="match status" value="1"/>
</dbReference>
<sequence length="186" mass="21566">MALKSTIYKADLQIADMDRPHYGDHALTLAQHPSENEERLMMRLLAYALHASEAEQRPLQFARGMTEMDEPDLWRRSYTDEIELWIDVGQPEEKWLRKASHRAQEQLLYVYGRTGGLWWQQNRATLEKLPGLRVRRIDADASAALVGLAERSMRLNCTVQDGHVWIGNDRQTVDFVPEDLKLAQPR</sequence>
<accession>A0A4Q7VFY5</accession>
<organism evidence="1 2">
    <name type="scientific">Rivibacter subsaxonicus</name>
    <dbReference type="NCBI Taxonomy" id="457575"/>
    <lineage>
        <taxon>Bacteria</taxon>
        <taxon>Pseudomonadati</taxon>
        <taxon>Pseudomonadota</taxon>
        <taxon>Betaproteobacteria</taxon>
        <taxon>Burkholderiales</taxon>
        <taxon>Rivibacter</taxon>
    </lineage>
</organism>
<dbReference type="Pfam" id="PF07152">
    <property type="entry name" value="YaeQ"/>
    <property type="match status" value="1"/>
</dbReference>
<dbReference type="AlphaFoldDB" id="A0A4Q7VFY5"/>
<dbReference type="PANTHER" id="PTHR38784">
    <property type="entry name" value="SUCROSE PHOSPHORYLASE"/>
    <property type="match status" value="1"/>
</dbReference>
<dbReference type="PANTHER" id="PTHR38784:SF1">
    <property type="entry name" value="SUCROSE PHOSPHORYLASE"/>
    <property type="match status" value="1"/>
</dbReference>
<evidence type="ECO:0000313" key="1">
    <source>
        <dbReference type="EMBL" id="RZT94907.1"/>
    </source>
</evidence>